<accession>A0A064CHI9</accession>
<gene>
    <name evidence="1" type="ORF">Y900_014255</name>
</gene>
<dbReference type="RefSeq" id="WP_036342575.1">
    <property type="nucleotide sequence ID" value="NZ_JALN02000001.1"/>
</dbReference>
<evidence type="ECO:0000313" key="2">
    <source>
        <dbReference type="Proteomes" id="UP000022835"/>
    </source>
</evidence>
<reference evidence="1" key="1">
    <citation type="submission" date="2014-05" db="EMBL/GenBank/DDBJ databases">
        <title>Genome sequence of Mycobacterium aromaticivorans strain JS19b1T (= DSM 45407T).</title>
        <authorList>
            <person name="Kwak Y."/>
            <person name="Park G.-S."/>
            <person name="Li Q.X."/>
            <person name="Lee S.-E."/>
            <person name="Shin J.-H."/>
        </authorList>
    </citation>
    <scope>NUCLEOTIDE SEQUENCE [LARGE SCALE GENOMIC DNA]</scope>
    <source>
        <strain evidence="1">JS19b1</strain>
    </source>
</reference>
<protein>
    <submittedName>
        <fullName evidence="1">Uncharacterized protein</fullName>
    </submittedName>
</protein>
<comment type="caution">
    <text evidence="1">The sequence shown here is derived from an EMBL/GenBank/DDBJ whole genome shotgun (WGS) entry which is preliminary data.</text>
</comment>
<sequence length="107" mass="11151">MHDDPTAADTVASIARAVPGVAALHPGMFGEVGTYLPGRRVTGVRIRDDRVEVHITVTASAHVRQTAAAVRSAVRAAMPDLPVDVTVEEITAAPTNTGTDPTPQEDS</sequence>
<evidence type="ECO:0000313" key="1">
    <source>
        <dbReference type="EMBL" id="KDF00070.1"/>
    </source>
</evidence>
<dbReference type="AlphaFoldDB" id="A0A064CHI9"/>
<dbReference type="EMBL" id="JALN02000001">
    <property type="protein sequence ID" value="KDF00070.1"/>
    <property type="molecule type" value="Genomic_DNA"/>
</dbReference>
<organism evidence="1 2">
    <name type="scientific">Mycolicibacterium aromaticivorans JS19b1 = JCM 16368</name>
    <dbReference type="NCBI Taxonomy" id="1440774"/>
    <lineage>
        <taxon>Bacteria</taxon>
        <taxon>Bacillati</taxon>
        <taxon>Actinomycetota</taxon>
        <taxon>Actinomycetes</taxon>
        <taxon>Mycobacteriales</taxon>
        <taxon>Mycobacteriaceae</taxon>
        <taxon>Mycolicibacterium</taxon>
    </lineage>
</organism>
<proteinExistence type="predicted"/>
<dbReference type="STRING" id="1440774.Y900_014255"/>
<dbReference type="Proteomes" id="UP000022835">
    <property type="component" value="Unassembled WGS sequence"/>
</dbReference>
<dbReference type="eggNOG" id="COG1302">
    <property type="taxonomic scope" value="Bacteria"/>
</dbReference>
<keyword evidence="2" id="KW-1185">Reference proteome</keyword>
<name>A0A064CHI9_9MYCO</name>